<sequence>MSDQTTDLGVCPGYVCFALLPDADLLPRLPPVPSPPSFPSPTQACIDYLLYHPSQNLVPSLAMQDPWGTLSGQQDRQGYCQPSPLLPA</sequence>
<dbReference type="EMBL" id="LT554540">
    <property type="protein sequence ID" value="SAM06224.1"/>
    <property type="molecule type" value="Genomic_DNA"/>
</dbReference>
<reference evidence="2" key="1">
    <citation type="submission" date="2016-04" db="EMBL/GenBank/DDBJ databases">
        <authorList>
            <person name="Evans L.H."/>
            <person name="Alamgir A."/>
            <person name="Owens N."/>
            <person name="Weber N.D."/>
            <person name="Virtaneva K."/>
            <person name="Barbian K."/>
            <person name="Babar A."/>
            <person name="Rosenke K."/>
        </authorList>
    </citation>
    <scope>NUCLEOTIDE SEQUENCE [LARGE SCALE GENOMIC DNA]</scope>
    <source>
        <strain evidence="2">CBS 101.48</strain>
    </source>
</reference>
<gene>
    <name evidence="2" type="primary">ABSGL_12106.1 scaffold 12613</name>
</gene>
<evidence type="ECO:0000256" key="1">
    <source>
        <dbReference type="SAM" id="MobiDB-lite"/>
    </source>
</evidence>
<dbReference type="InParanoid" id="A0A168R7B7"/>
<accession>A0A168R7B7</accession>
<organism evidence="2">
    <name type="scientific">Absidia glauca</name>
    <name type="common">Pin mould</name>
    <dbReference type="NCBI Taxonomy" id="4829"/>
    <lineage>
        <taxon>Eukaryota</taxon>
        <taxon>Fungi</taxon>
        <taxon>Fungi incertae sedis</taxon>
        <taxon>Mucoromycota</taxon>
        <taxon>Mucoromycotina</taxon>
        <taxon>Mucoromycetes</taxon>
        <taxon>Mucorales</taxon>
        <taxon>Cunninghamellaceae</taxon>
        <taxon>Absidia</taxon>
    </lineage>
</organism>
<dbReference type="Proteomes" id="UP000078561">
    <property type="component" value="Unassembled WGS sequence"/>
</dbReference>
<keyword evidence="3" id="KW-1185">Reference proteome</keyword>
<feature type="region of interest" description="Disordered" evidence="1">
    <location>
        <begin position="68"/>
        <end position="88"/>
    </location>
</feature>
<name>A0A168R7B7_ABSGL</name>
<evidence type="ECO:0000313" key="2">
    <source>
        <dbReference type="EMBL" id="SAM06224.1"/>
    </source>
</evidence>
<protein>
    <submittedName>
        <fullName evidence="2">Uncharacterized protein</fullName>
    </submittedName>
</protein>
<evidence type="ECO:0000313" key="3">
    <source>
        <dbReference type="Proteomes" id="UP000078561"/>
    </source>
</evidence>
<dbReference type="AlphaFoldDB" id="A0A168R7B7"/>
<proteinExistence type="predicted"/>